<reference evidence="5" key="1">
    <citation type="submission" date="2022-08" db="EMBL/GenBank/DDBJ databases">
        <title>Novel sulphate-reducing endosymbionts in the free-living metamonad Anaeramoeba.</title>
        <authorList>
            <person name="Jerlstrom-Hultqvist J."/>
            <person name="Cepicka I."/>
            <person name="Gallot-Lavallee L."/>
            <person name="Salas-Leiva D."/>
            <person name="Curtis B.A."/>
            <person name="Zahonova K."/>
            <person name="Pipaliya S."/>
            <person name="Dacks J."/>
            <person name="Roger A.J."/>
        </authorList>
    </citation>
    <scope>NUCLEOTIDE SEQUENCE</scope>
    <source>
        <strain evidence="5">Busselton2</strain>
    </source>
</reference>
<feature type="compositionally biased region" description="Acidic residues" evidence="3">
    <location>
        <begin position="663"/>
        <end position="691"/>
    </location>
</feature>
<evidence type="ECO:0000259" key="4">
    <source>
        <dbReference type="PROSITE" id="PS50085"/>
    </source>
</evidence>
<dbReference type="GO" id="GO:0051056">
    <property type="term" value="P:regulation of small GTPase mediated signal transduction"/>
    <property type="evidence" value="ECO:0007669"/>
    <property type="project" value="InterPro"/>
</dbReference>
<feature type="compositionally biased region" description="Low complexity" evidence="3">
    <location>
        <begin position="1243"/>
        <end position="1265"/>
    </location>
</feature>
<dbReference type="Proteomes" id="UP001146793">
    <property type="component" value="Unassembled WGS sequence"/>
</dbReference>
<feature type="coiled-coil region" evidence="2">
    <location>
        <begin position="532"/>
        <end position="578"/>
    </location>
</feature>
<evidence type="ECO:0000256" key="1">
    <source>
        <dbReference type="ARBA" id="ARBA00022468"/>
    </source>
</evidence>
<feature type="compositionally biased region" description="Basic and acidic residues" evidence="3">
    <location>
        <begin position="697"/>
        <end position="723"/>
    </location>
</feature>
<evidence type="ECO:0000256" key="2">
    <source>
        <dbReference type="SAM" id="Coils"/>
    </source>
</evidence>
<comment type="caution">
    <text evidence="5">The sequence shown here is derived from an EMBL/GenBank/DDBJ whole genome shotgun (WGS) entry which is preliminary data.</text>
</comment>
<feature type="compositionally biased region" description="Low complexity" evidence="3">
    <location>
        <begin position="724"/>
        <end position="743"/>
    </location>
</feature>
<feature type="compositionally biased region" description="Basic and acidic residues" evidence="3">
    <location>
        <begin position="1013"/>
        <end position="1038"/>
    </location>
</feature>
<keyword evidence="1" id="KW-0343">GTPase activation</keyword>
<organism evidence="5 6">
    <name type="scientific">Anaeramoeba flamelloides</name>
    <dbReference type="NCBI Taxonomy" id="1746091"/>
    <lineage>
        <taxon>Eukaryota</taxon>
        <taxon>Metamonada</taxon>
        <taxon>Anaeramoebidae</taxon>
        <taxon>Anaeramoeba</taxon>
    </lineage>
</organism>
<dbReference type="GO" id="GO:0005737">
    <property type="term" value="C:cytoplasm"/>
    <property type="evidence" value="ECO:0007669"/>
    <property type="project" value="TreeGrafter"/>
</dbReference>
<dbReference type="EMBL" id="JANTQA010000012">
    <property type="protein sequence ID" value="KAJ3449493.1"/>
    <property type="molecule type" value="Genomic_DNA"/>
</dbReference>
<dbReference type="SUPFAM" id="SSF111347">
    <property type="entry name" value="Rap/Ran-GAP"/>
    <property type="match status" value="1"/>
</dbReference>
<evidence type="ECO:0000256" key="3">
    <source>
        <dbReference type="SAM" id="MobiDB-lite"/>
    </source>
</evidence>
<dbReference type="PANTHER" id="PTHR10063">
    <property type="entry name" value="TUBERIN"/>
    <property type="match status" value="1"/>
</dbReference>
<evidence type="ECO:0000313" key="6">
    <source>
        <dbReference type="Proteomes" id="UP001146793"/>
    </source>
</evidence>
<evidence type="ECO:0000313" key="5">
    <source>
        <dbReference type="EMBL" id="KAJ3449493.1"/>
    </source>
</evidence>
<dbReference type="PANTHER" id="PTHR10063:SF11">
    <property type="entry name" value="RHO GTPASE-ACTIVATING PROTEIN CG5521-RELATED"/>
    <property type="match status" value="1"/>
</dbReference>
<gene>
    <name evidence="5" type="ORF">M0812_05644</name>
</gene>
<feature type="domain" description="Rap-GAP" evidence="4">
    <location>
        <begin position="1322"/>
        <end position="1536"/>
    </location>
</feature>
<feature type="region of interest" description="Disordered" evidence="3">
    <location>
        <begin position="656"/>
        <end position="751"/>
    </location>
</feature>
<dbReference type="PROSITE" id="PS50085">
    <property type="entry name" value="RAPGAP"/>
    <property type="match status" value="1"/>
</dbReference>
<dbReference type="Gene3D" id="3.40.50.11210">
    <property type="entry name" value="Rap/Ran-GAP"/>
    <property type="match status" value="1"/>
</dbReference>
<protein>
    <submittedName>
        <fullName evidence="5">Tuberin</fullName>
    </submittedName>
</protein>
<accession>A0AAV8AAG2</accession>
<keyword evidence="2" id="KW-0175">Coiled coil</keyword>
<dbReference type="InterPro" id="IPR027107">
    <property type="entry name" value="Tuberin/Ral-act_asu"/>
</dbReference>
<dbReference type="FunFam" id="3.40.50.11210:FF:000001">
    <property type="entry name" value="Ral GTPase-activating protein subunit alpha-1 isoform 1"/>
    <property type="match status" value="1"/>
</dbReference>
<dbReference type="InterPro" id="IPR035974">
    <property type="entry name" value="Rap/Ran-GAP_sf"/>
</dbReference>
<dbReference type="InterPro" id="IPR000331">
    <property type="entry name" value="Rap/Ran_GAP_dom"/>
</dbReference>
<dbReference type="GO" id="GO:0005096">
    <property type="term" value="F:GTPase activator activity"/>
    <property type="evidence" value="ECO:0007669"/>
    <property type="project" value="UniProtKB-KW"/>
</dbReference>
<sequence length="1573" mass="185219">MSKQEQKIQKKKNFFFNEKKKKLQRLKSLQEYLELSNFSDKEQNKFILQNINIVFTLVIDILLGDINEKKQKKKQLKKSDSLFVFRYLEKIIKICRDKIRLKWKFNIFLDLFKNLCSLNNKQEVRSKGIASLLLYVDSLQDSDNYLMISVLESSICFDSFAQNEKVFFKASPNYTEIKEVVKKDRTPNDPAERRKMFLKMLDFITKTNNFSFWFNIFKISFLTTLYPKISLKMGLLDVESKLFDIVNTIKEPENHKLVIASYLELLNSIFVIENLYKFKNVKCKLPLIELFLPIFYNGCFLPYEYSKSTNICYGSICFLFSSYSGPISKVDLAKFYFLLSYGFDFNDQDLSINIYHYSSEIFLKNYFGINGLINSFIESMRFFFDVENKFELKNETVFHSIKILNCFLSISEQFNGIQLYDYWRIITLPIENYILFDNIENLLGKEIKLKNESFSNINEKLKKCKSNEDKLLFENLVKEESINQNNISNDFEKSKKEIKVNKFMITKETIRLRIFEIYSQILIYSGKKITNNINLDKDIKNFLRNFEESEQNILKFFIDEHDNNSSSSKENKKKEERQRFSNDVIVTSLCSLLNLVIIEIHSKKNNLKIINDSILIFLKFSNSYVEKISLIANYCLLSNINEYNLLKKKNLIYKDDENKNTNNDEDAGGGGGGDDDDDDDDGNDDENDDDINQNNDKSNEKDNNYKNDKNNDVDNDEKNDNNKNDNNNKTTTNNVNNSNNNTKGSRRRNSRMFAKNIISRKLKIRFVSEQVSENEYQKYNEITKFEDDLFEKKIDPNMYKVNLKNELVIFFNYLLNKWNNIPAQDGTQIEGSLISTFDDLPNNLISQQIQLNQIRIDKGNPYYDFSNSEFSDNSNSSSIENNAIQLKTHKRKKFPKVQTKDNLINQIGIDYYQYSQIFAYSSTICIFHELPIKQDKRLVRITLRNPTGKFVWDAEIFSKNCKNENNNEINKSLGVGNNENEKKKNENKNGIQNKNENDNKNENNNNENENNETENKNKNEIENDGENKLKKENERVVRGNREIKKKKIKKKDKLNELLNLLDSDGQKENYMINGEIKQKKIRRTSLSSRSITFSEEISSMGTAFSEEFTTEDDKSDFEFYGDGENEEFIEIAKKKIVKIHPEKKTKKFSLLRGVRKKNKKRSMSQDLRTLKKKTNCNTKINTNTNTSTKSRRDHKLDIKGSVELIKKVKECKNLQLKYLKDFKKKKNEDFEDENKNKNKNKKGNGNSSEENIGENKTNNTNYYFNNHDHKFEKNKEYEPVKETPTHFYHFCRLLISQLNLIKPSDMNDFKQLEWNSRVEKYIQQLDVKRSINIHKIGIIYVDKTQKTKNEILQNRKGSVTFQKFISSLGWEIDMFKHSNLKDEFVKQYSPQEGNNSILYFADFENEIIFHVSTKIPNSQTGLNQINQKFKHISNDFINIIWCQDNPYFDPSVLSSNFNFIQILIHTLPNGLFNIKIYTVDGIKIFGPLIDGMIVDSVNLPIIIRNSLIFINNYIYKYFIGNYTSPFQVRKNKIQNIIKKFQKDLPLDQYFSNIYTDENPEITVKKFRHFLGNL</sequence>
<dbReference type="GO" id="GO:0005634">
    <property type="term" value="C:nucleus"/>
    <property type="evidence" value="ECO:0007669"/>
    <property type="project" value="InterPro"/>
</dbReference>
<feature type="region of interest" description="Disordered" evidence="3">
    <location>
        <begin position="1228"/>
        <end position="1266"/>
    </location>
</feature>
<name>A0AAV8AAG2_9EUKA</name>
<proteinExistence type="predicted"/>
<feature type="region of interest" description="Disordered" evidence="3">
    <location>
        <begin position="966"/>
        <end position="1038"/>
    </location>
</feature>
<dbReference type="Pfam" id="PF02145">
    <property type="entry name" value="Rap_GAP"/>
    <property type="match status" value="1"/>
</dbReference>